<accession>A0ABD2X4X8</accession>
<evidence type="ECO:0000259" key="2">
    <source>
        <dbReference type="Pfam" id="PF24542"/>
    </source>
</evidence>
<keyword evidence="7" id="KW-1185">Reference proteome</keyword>
<dbReference type="Pfam" id="PF24545">
    <property type="entry name" value="Ig_TPPC8_1st"/>
    <property type="match status" value="1"/>
</dbReference>
<proteinExistence type="predicted"/>
<dbReference type="PANTHER" id="PTHR12975">
    <property type="entry name" value="TRANSPORT PROTEIN TRAPP"/>
    <property type="match status" value="1"/>
</dbReference>
<feature type="compositionally biased region" description="Polar residues" evidence="1">
    <location>
        <begin position="251"/>
        <end position="261"/>
    </location>
</feature>
<evidence type="ECO:0008006" key="8">
    <source>
        <dbReference type="Google" id="ProtNLM"/>
    </source>
</evidence>
<dbReference type="PANTHER" id="PTHR12975:SF6">
    <property type="entry name" value="TRAFFICKING PROTEIN PARTICLE COMPLEX SUBUNIT 8"/>
    <property type="match status" value="1"/>
</dbReference>
<evidence type="ECO:0000259" key="4">
    <source>
        <dbReference type="Pfam" id="PF24545"/>
    </source>
</evidence>
<evidence type="ECO:0000313" key="6">
    <source>
        <dbReference type="EMBL" id="KAL3399928.1"/>
    </source>
</evidence>
<feature type="domain" description="TPPC8 C-terminal Ig-like" evidence="2">
    <location>
        <begin position="1293"/>
        <end position="1404"/>
    </location>
</feature>
<dbReference type="Pfam" id="PF12739">
    <property type="entry name" value="TRAPPC-Trs85"/>
    <property type="match status" value="1"/>
</dbReference>
<dbReference type="InterPro" id="IPR058540">
    <property type="entry name" value="Ig_TPPC8_3rd"/>
</dbReference>
<sequence>MAQCKLTAREFIVNGFTPQVAAVCSPNAEATCQKNNLSFIEMLQPFSRLATEGHFRDPQGTMVTVRNLQISIKDVNYCPPEPNVARKMLNESVSSNYNERKTIVNTGNVSLEIPASIPWFEAWRDTFFNVQFPSDHEFIKHFLACMIVVSTADENPLDKIQQIGAQLNQSVAGKLPKWFNNNALRYYILIYDTFQDDRKKAEEIFSEMKNIYGPNNCFFLSMNSRPFNISEDNSHLPDPWSQFIVKHSDLTGISDQDNSPRSPGDTLGVASMPNAVNTEPEKSTSQAGTPVAPRNFNLMTPDRNENISIATELTDSQISQLEIAQEVVPTSNIIIHPLSPESELPPKMNNVDNMNSQVDSMPPINANVWVDSPTQVLSHHGARLSTEDIERLKMMISEFCLKSLLPYVERQIILLNDLISNKKGVSRSLFSATKRWFGTSKPGVPGSVPANAVIYTSESPELQLRRLGDLCFMFGHYSLAYQAYHNAKRDFAADQAWVYYAGALEMAALSAFMMDEMIRKTIEYMDDAITTYLNTCKMPQFATRATLLSAECLKNRGLYGEAAKQLIRMTSEDSDLRSALLLEQAAYCFISPKMVRKYSFHAVLAGHRFSKAGQRKHSLRCYKQAYQVYENKGWSLAEDHIHFTIGKQAAALKCVDEAVIVFQKLLSASSKQPALQQAAFLREFLYIHNQARQESKLPLSNLPILPLPLVEDQQIKVLLGPVIKLGNNIELVSQILSYSQDADDCRWAKLEEILLSKAQRTAPMIFKPTVTIYTDTSNNSTKPNAVINEPIYSCITLSNPLLIPLPLANLKLIWSFDDGQNIFNNETSAEFEDTVVETLEIEAMTIQPVSKHTIVLSLKPKKIGQLKIIGLSYDLLNPVQSTDQANNTSSSIRGKREFKLQGPKLKNVKEKAGVSLYGVDLRLDMNVVNKGPFLQITFSPISPEMLCGELQQMEVTLKNIGSAPLKNIYLGSTNPKLFALSNHDQDYNQTKKATDDLVMKINLPPEKNDILQVGDSMKMTLWVCAPHVKGNHRLDLLFYYENVDPKNIPRYRLSRHSWHLTVLDSIHTSVIARRSAIIKDNLSVLNLILHVKNSNQVHDPFMNEIELTDIAFQSDKWLLNKSDDPLESSSIQPQEMMHFIMKLVGKDDVKSNFSSISLTKNQLGTNKNIPYLTFIKKRHIKPLDANDHFVDNYQNQIKNDKNTSISALKLDSIVILRWNAKVTEGGSVIRNAIGQHYVELHYLNKPYNYPTQKIDVPLEISGKLKVFGPDVNLPSSQTPKVDKHLAIECHKNLIWFYLTHSKEVYHDFAFSRICIVPVTVVLQNNSDSCTNVKIDTIGISSQTTLPNIRTQLYSPQASTSFRYAGQTSVICDLGPHCQKKIQLKAILPSSGTYDMSSRLEISAKIGDEADYTLQKWHVESVCIVSNAKTTPK</sequence>
<evidence type="ECO:0000259" key="5">
    <source>
        <dbReference type="Pfam" id="PF24546"/>
    </source>
</evidence>
<dbReference type="InterPro" id="IPR058541">
    <property type="entry name" value="Ig_TPPC8_1st"/>
</dbReference>
<comment type="caution">
    <text evidence="6">The sequence shown here is derived from an EMBL/GenBank/DDBJ whole genome shotgun (WGS) entry which is preliminary data.</text>
</comment>
<evidence type="ECO:0000313" key="7">
    <source>
        <dbReference type="Proteomes" id="UP001627154"/>
    </source>
</evidence>
<feature type="domain" description="TPPC8 second Ig-like" evidence="3">
    <location>
        <begin position="947"/>
        <end position="1053"/>
    </location>
</feature>
<dbReference type="InterPro" id="IPR058538">
    <property type="entry name" value="Ig_TPPC8_2nd"/>
</dbReference>
<feature type="domain" description="TPPC8 first Ig-like" evidence="4">
    <location>
        <begin position="744"/>
        <end position="946"/>
    </location>
</feature>
<dbReference type="Pfam" id="PF24546">
    <property type="entry name" value="Ig_TPPC8_3rd"/>
    <property type="match status" value="1"/>
</dbReference>
<dbReference type="Proteomes" id="UP001627154">
    <property type="component" value="Unassembled WGS sequence"/>
</dbReference>
<protein>
    <recommendedName>
        <fullName evidence="8">Trafficking protein particle complex subunit 8</fullName>
    </recommendedName>
</protein>
<feature type="domain" description="TPPC8 third Ig-like" evidence="5">
    <location>
        <begin position="1057"/>
        <end position="1238"/>
    </location>
</feature>
<dbReference type="EMBL" id="JBJJXI010000054">
    <property type="protein sequence ID" value="KAL3399928.1"/>
    <property type="molecule type" value="Genomic_DNA"/>
</dbReference>
<dbReference type="Pfam" id="PF24544">
    <property type="entry name" value="Ig_TPPC8_2nd"/>
    <property type="match status" value="1"/>
</dbReference>
<name>A0ABD2X4X8_9HYME</name>
<reference evidence="6 7" key="1">
    <citation type="journal article" date="2024" name="bioRxiv">
        <title>A reference genome for Trichogramma kaykai: A tiny desert-dwelling parasitoid wasp with competing sex-ratio distorters.</title>
        <authorList>
            <person name="Culotta J."/>
            <person name="Lindsey A.R."/>
        </authorList>
    </citation>
    <scope>NUCLEOTIDE SEQUENCE [LARGE SCALE GENOMIC DNA]</scope>
    <source>
        <strain evidence="6 7">KSX58</strain>
    </source>
</reference>
<organism evidence="6 7">
    <name type="scientific">Trichogramma kaykai</name>
    <dbReference type="NCBI Taxonomy" id="54128"/>
    <lineage>
        <taxon>Eukaryota</taxon>
        <taxon>Metazoa</taxon>
        <taxon>Ecdysozoa</taxon>
        <taxon>Arthropoda</taxon>
        <taxon>Hexapoda</taxon>
        <taxon>Insecta</taxon>
        <taxon>Pterygota</taxon>
        <taxon>Neoptera</taxon>
        <taxon>Endopterygota</taxon>
        <taxon>Hymenoptera</taxon>
        <taxon>Apocrita</taxon>
        <taxon>Proctotrupomorpha</taxon>
        <taxon>Chalcidoidea</taxon>
        <taxon>Trichogrammatidae</taxon>
        <taxon>Trichogramma</taxon>
    </lineage>
</organism>
<dbReference type="Pfam" id="PF24542">
    <property type="entry name" value="Ig_TPPC8_C"/>
    <property type="match status" value="1"/>
</dbReference>
<gene>
    <name evidence="6" type="ORF">TKK_006559</name>
</gene>
<evidence type="ECO:0000256" key="1">
    <source>
        <dbReference type="SAM" id="MobiDB-lite"/>
    </source>
</evidence>
<feature type="region of interest" description="Disordered" evidence="1">
    <location>
        <begin position="251"/>
        <end position="300"/>
    </location>
</feature>
<dbReference type="InterPro" id="IPR024420">
    <property type="entry name" value="TRAPP_III_complex_Trs85"/>
</dbReference>
<dbReference type="InterPro" id="IPR057651">
    <property type="entry name" value="Ig_TPPC8_C"/>
</dbReference>
<evidence type="ECO:0000259" key="3">
    <source>
        <dbReference type="Pfam" id="PF24544"/>
    </source>
</evidence>